<dbReference type="EMBL" id="JAHKPD010000025">
    <property type="protein sequence ID" value="MBU2952135.1"/>
    <property type="molecule type" value="Genomic_DNA"/>
</dbReference>
<evidence type="ECO:0000313" key="1">
    <source>
        <dbReference type="EMBL" id="MBU2952135.1"/>
    </source>
</evidence>
<gene>
    <name evidence="1" type="ORF">KO493_15650</name>
</gene>
<keyword evidence="2" id="KW-1185">Reference proteome</keyword>
<accession>A0ACC5UD43</accession>
<organism evidence="1 2">
    <name type="scientific">Pseudotamlana agarivorans</name>
    <dbReference type="NCBI Taxonomy" id="481183"/>
    <lineage>
        <taxon>Bacteria</taxon>
        <taxon>Pseudomonadati</taxon>
        <taxon>Bacteroidota</taxon>
        <taxon>Flavobacteriia</taxon>
        <taxon>Flavobacteriales</taxon>
        <taxon>Flavobacteriaceae</taxon>
        <taxon>Pseudotamlana</taxon>
    </lineage>
</organism>
<name>A0ACC5UD43_9FLAO</name>
<dbReference type="Proteomes" id="UP001647509">
    <property type="component" value="Unassembled WGS sequence"/>
</dbReference>
<reference evidence="1" key="1">
    <citation type="submission" date="2021-05" db="EMBL/GenBank/DDBJ databases">
        <title>Draft genomes of bacteria isolated from model marine particles.</title>
        <authorList>
            <person name="Datta M.S."/>
            <person name="Schwartzman J.A."/>
            <person name="Enke T.N."/>
            <person name="Saavedra J."/>
            <person name="Cermak N."/>
            <person name="Cordero O.X."/>
        </authorList>
    </citation>
    <scope>NUCLEOTIDE SEQUENCE</scope>
    <source>
        <strain evidence="1">I2M19</strain>
    </source>
</reference>
<protein>
    <submittedName>
        <fullName evidence="1">Glycosyltransferase</fullName>
    </submittedName>
</protein>
<evidence type="ECO:0000313" key="2">
    <source>
        <dbReference type="Proteomes" id="UP001647509"/>
    </source>
</evidence>
<sequence length="368" mass="41588">MKFVVISDAPTLKKDDLYGAYAPYVLEMDMWFKHITDVTVLSPTKYNAPLLTRSFFKQPMVNSVSALNFTSLKNSFISLSSIPVTAFKLFRAFKNSDHIHLRCPGNIGLLGCLIQIFFPKKPKTAKYAGNWDPKAKQPLSYKFQKWILSNTVLTKNMQVLIYGDWPNQSNNIKPFFTATYKNSEIEKPMVRDYTAALKFVFVGTLAPGKQPLLAIQLVEILYKNDKAVTLDLYGDGVLRESLKSYITDHNLETIVTLHGNQPQSEVKEAIKSAHFSILPSKSEGWPKAIAEAMFFGAIPIATPVSCVPYMLDHGNRGLLLTNDFQIDCNNLMILLNEPSRLQDMSQVAAQWSQQYTLDRFEAEIVKLL</sequence>
<proteinExistence type="predicted"/>
<comment type="caution">
    <text evidence="1">The sequence shown here is derived from an EMBL/GenBank/DDBJ whole genome shotgun (WGS) entry which is preliminary data.</text>
</comment>